<evidence type="ECO:0000259" key="13">
    <source>
        <dbReference type="PROSITE" id="PS50103"/>
    </source>
</evidence>
<dbReference type="FunFam" id="4.10.1000.10:FF:000017">
    <property type="entry name" value="Cleavage and polyadenylation specificity factor 30 kDa subunit"/>
    <property type="match status" value="1"/>
</dbReference>
<dbReference type="SMART" id="SM00343">
    <property type="entry name" value="ZnF_C2HC"/>
    <property type="match status" value="1"/>
</dbReference>
<dbReference type="PROSITE" id="PS50103">
    <property type="entry name" value="ZF_C3H1"/>
    <property type="match status" value="5"/>
</dbReference>
<accession>A0AAF0F059</accession>
<evidence type="ECO:0000256" key="5">
    <source>
        <dbReference type="ARBA" id="ARBA00022737"/>
    </source>
</evidence>
<comment type="similarity">
    <text evidence="2 12">Belongs to the CPSF4/YTH1 family.</text>
</comment>
<evidence type="ECO:0000259" key="14">
    <source>
        <dbReference type="PROSITE" id="PS50158"/>
    </source>
</evidence>
<comment type="subcellular location">
    <subcellularLocation>
        <location evidence="1 12">Nucleus</location>
    </subcellularLocation>
</comment>
<dbReference type="GO" id="GO:0005634">
    <property type="term" value="C:nucleus"/>
    <property type="evidence" value="ECO:0007669"/>
    <property type="project" value="UniProtKB-SubCell"/>
</dbReference>
<name>A0AAF0F059_9BASI</name>
<keyword evidence="9 12" id="KW-0539">Nucleus</keyword>
<feature type="domain" description="CCHC-type" evidence="14">
    <location>
        <begin position="280"/>
        <end position="293"/>
    </location>
</feature>
<feature type="domain" description="C3H1-type" evidence="13">
    <location>
        <begin position="180"/>
        <end position="202"/>
    </location>
</feature>
<dbReference type="InterPro" id="IPR045348">
    <property type="entry name" value="CPSF4/Yth1"/>
</dbReference>
<evidence type="ECO:0000256" key="6">
    <source>
        <dbReference type="ARBA" id="ARBA00022771"/>
    </source>
</evidence>
<dbReference type="SMART" id="SM00356">
    <property type="entry name" value="ZnF_C3H1"/>
    <property type="match status" value="5"/>
</dbReference>
<evidence type="ECO:0000256" key="8">
    <source>
        <dbReference type="ARBA" id="ARBA00022884"/>
    </source>
</evidence>
<dbReference type="InterPro" id="IPR036855">
    <property type="entry name" value="Znf_CCCH_sf"/>
</dbReference>
<evidence type="ECO:0000313" key="15">
    <source>
        <dbReference type="EMBL" id="WFD38334.1"/>
    </source>
</evidence>
<dbReference type="Pfam" id="PF00642">
    <property type="entry name" value="zf-CCCH"/>
    <property type="match status" value="1"/>
</dbReference>
<feature type="domain" description="C3H1-type" evidence="13">
    <location>
        <begin position="151"/>
        <end position="178"/>
    </location>
</feature>
<proteinExistence type="inferred from homology"/>
<feature type="zinc finger region" description="C3H1-type" evidence="11">
    <location>
        <begin position="94"/>
        <end position="121"/>
    </location>
</feature>
<feature type="domain" description="C3H1-type" evidence="13">
    <location>
        <begin position="55"/>
        <end position="82"/>
    </location>
</feature>
<dbReference type="AlphaFoldDB" id="A0AAF0F059"/>
<dbReference type="Gene3D" id="4.10.60.10">
    <property type="entry name" value="Zinc finger, CCHC-type"/>
    <property type="match status" value="1"/>
</dbReference>
<evidence type="ECO:0000256" key="2">
    <source>
        <dbReference type="ARBA" id="ARBA00008907"/>
    </source>
</evidence>
<keyword evidence="6 11" id="KW-0863">Zinc-finger</keyword>
<keyword evidence="8 12" id="KW-0694">RNA-binding</keyword>
<dbReference type="SUPFAM" id="SSF90229">
    <property type="entry name" value="CCCH zinc finger"/>
    <property type="match status" value="1"/>
</dbReference>
<keyword evidence="7 11" id="KW-0862">Zinc</keyword>
<reference evidence="15" key="1">
    <citation type="submission" date="2023-03" db="EMBL/GenBank/DDBJ databases">
        <title>Mating type loci evolution in Malassezia.</title>
        <authorList>
            <person name="Coelho M.A."/>
        </authorList>
    </citation>
    <scope>NUCLEOTIDE SEQUENCE</scope>
    <source>
        <strain evidence="15">CBS 9431</strain>
    </source>
</reference>
<organism evidence="15 16">
    <name type="scientific">Malassezia japonica</name>
    <dbReference type="NCBI Taxonomy" id="223818"/>
    <lineage>
        <taxon>Eukaryota</taxon>
        <taxon>Fungi</taxon>
        <taxon>Dikarya</taxon>
        <taxon>Basidiomycota</taxon>
        <taxon>Ustilaginomycotina</taxon>
        <taxon>Malasseziomycetes</taxon>
        <taxon>Malasseziales</taxon>
        <taxon>Malasseziaceae</taxon>
        <taxon>Malassezia</taxon>
    </lineage>
</organism>
<dbReference type="SUPFAM" id="SSF57756">
    <property type="entry name" value="Retrovirus zinc finger-like domains"/>
    <property type="match status" value="1"/>
</dbReference>
<evidence type="ECO:0000256" key="11">
    <source>
        <dbReference type="PROSITE-ProRule" id="PRU00723"/>
    </source>
</evidence>
<dbReference type="PROSITE" id="PS50158">
    <property type="entry name" value="ZF_CCHC"/>
    <property type="match status" value="1"/>
</dbReference>
<dbReference type="Gene3D" id="4.10.1000.10">
    <property type="entry name" value="Zinc finger, CCCH-type"/>
    <property type="match status" value="2"/>
</dbReference>
<feature type="domain" description="C3H1-type" evidence="13">
    <location>
        <begin position="122"/>
        <end position="150"/>
    </location>
</feature>
<dbReference type="Proteomes" id="UP001217754">
    <property type="component" value="Chromosome 2"/>
</dbReference>
<feature type="zinc finger region" description="C3H1-type" evidence="11">
    <location>
        <begin position="180"/>
        <end position="202"/>
    </location>
</feature>
<dbReference type="GO" id="GO:0031124">
    <property type="term" value="P:mRNA 3'-end processing"/>
    <property type="evidence" value="ECO:0007669"/>
    <property type="project" value="UniProtKB-UniRule"/>
</dbReference>
<dbReference type="GeneID" id="85224934"/>
<dbReference type="PANTHER" id="PTHR23102">
    <property type="entry name" value="CLEAVAGE AND POLYADENYLATION SPECIFICITY FACTOR SUBUNIT 4-RELATED"/>
    <property type="match status" value="1"/>
</dbReference>
<feature type="zinc finger region" description="C3H1-type" evidence="11">
    <location>
        <begin position="55"/>
        <end position="82"/>
    </location>
</feature>
<feature type="zinc finger region" description="C3H1-type" evidence="11">
    <location>
        <begin position="151"/>
        <end position="178"/>
    </location>
</feature>
<protein>
    <recommendedName>
        <fullName evidence="12">mRNA 3'-end-processing protein</fullName>
    </recommendedName>
</protein>
<dbReference type="RefSeq" id="XP_060121231.1">
    <property type="nucleotide sequence ID" value="XM_060265248.1"/>
</dbReference>
<evidence type="ECO:0000313" key="16">
    <source>
        <dbReference type="Proteomes" id="UP001217754"/>
    </source>
</evidence>
<dbReference type="InterPro" id="IPR001878">
    <property type="entry name" value="Znf_CCHC"/>
</dbReference>
<dbReference type="GO" id="GO:0008270">
    <property type="term" value="F:zinc ion binding"/>
    <property type="evidence" value="ECO:0007669"/>
    <property type="project" value="UniProtKB-KW"/>
</dbReference>
<comment type="function">
    <text evidence="10 12">Component of the cleavage factor I (CF I) involved in pre-mRNA 3'-end processing.</text>
</comment>
<keyword evidence="3 12" id="KW-0507">mRNA processing</keyword>
<feature type="domain" description="C3H1-type" evidence="13">
    <location>
        <begin position="94"/>
        <end position="121"/>
    </location>
</feature>
<evidence type="ECO:0000256" key="12">
    <source>
        <dbReference type="RuleBase" id="RU369008"/>
    </source>
</evidence>
<evidence type="ECO:0000256" key="1">
    <source>
        <dbReference type="ARBA" id="ARBA00004123"/>
    </source>
</evidence>
<dbReference type="InterPro" id="IPR036875">
    <property type="entry name" value="Znf_CCHC_sf"/>
</dbReference>
<sequence>MANVLALPVDYTPSHASSSLFSSVRQRRLPTEDDWQHNEFSFEPFVKRELKIRLDTEDEVCPRYAKGRCDLQSRCPLRHVVTPSPAVPALGRDAMRRTVCKHWLRGLCKKGDACDYLHEYDLRRMAECRLFATYGFCNSGDECLYVHIDPSVKRRECELYKRGFCPRGPECPKKHMRQVACPYYLAGFCPLGPDCNMGHVKAMIPSPESRATTPLLTHRPLSIMEAFGTGPGIHELPTDPRTGRAVVPESDWAAAEELRKTPMAAAPRDPRRRELNDVLCYKCGEYGHFANACVNPGRPGGRGGMDRGGRWR</sequence>
<keyword evidence="5 12" id="KW-0677">Repeat</keyword>
<dbReference type="GO" id="GO:0003723">
    <property type="term" value="F:RNA binding"/>
    <property type="evidence" value="ECO:0007669"/>
    <property type="project" value="UniProtKB-UniRule"/>
</dbReference>
<keyword evidence="16" id="KW-1185">Reference proteome</keyword>
<gene>
    <name evidence="15" type="primary">YTH1</name>
    <name evidence="15" type="ORF">MJAP1_001285</name>
</gene>
<keyword evidence="4 11" id="KW-0479">Metal-binding</keyword>
<evidence type="ECO:0000256" key="3">
    <source>
        <dbReference type="ARBA" id="ARBA00022664"/>
    </source>
</evidence>
<evidence type="ECO:0000256" key="4">
    <source>
        <dbReference type="ARBA" id="ARBA00022723"/>
    </source>
</evidence>
<feature type="zinc finger region" description="C3H1-type" evidence="11">
    <location>
        <begin position="122"/>
        <end position="150"/>
    </location>
</feature>
<dbReference type="EMBL" id="CP119959">
    <property type="protein sequence ID" value="WFD38334.1"/>
    <property type="molecule type" value="Genomic_DNA"/>
</dbReference>
<dbReference type="PANTHER" id="PTHR23102:SF24">
    <property type="entry name" value="CLEAVAGE AND POLYADENYLATION SPECIFICITY FACTOR SUBUNIT 4"/>
    <property type="match status" value="1"/>
</dbReference>
<dbReference type="Pfam" id="PF00098">
    <property type="entry name" value="zf-CCHC"/>
    <property type="match status" value="1"/>
</dbReference>
<evidence type="ECO:0000256" key="9">
    <source>
        <dbReference type="ARBA" id="ARBA00023242"/>
    </source>
</evidence>
<dbReference type="InterPro" id="IPR000571">
    <property type="entry name" value="Znf_CCCH"/>
</dbReference>
<evidence type="ECO:0000256" key="7">
    <source>
        <dbReference type="ARBA" id="ARBA00022833"/>
    </source>
</evidence>
<evidence type="ECO:0000256" key="10">
    <source>
        <dbReference type="ARBA" id="ARBA00024826"/>
    </source>
</evidence>